<reference evidence="5" key="1">
    <citation type="journal article" date="2023" name="G3 (Bethesda)">
        <title>A reference genome for the long-term kleptoplast-retaining sea slug Elysia crispata morphotype clarki.</title>
        <authorList>
            <person name="Eastman K.E."/>
            <person name="Pendleton A.L."/>
            <person name="Shaikh M.A."/>
            <person name="Suttiyut T."/>
            <person name="Ogas R."/>
            <person name="Tomko P."/>
            <person name="Gavelis G."/>
            <person name="Widhalm J.R."/>
            <person name="Wisecaver J.H."/>
        </authorList>
    </citation>
    <scope>NUCLEOTIDE SEQUENCE</scope>
    <source>
        <strain evidence="5">ECLA1</strain>
    </source>
</reference>
<evidence type="ECO:0000256" key="3">
    <source>
        <dbReference type="SAM" id="SignalP"/>
    </source>
</evidence>
<dbReference type="InterPro" id="IPR011061">
    <property type="entry name" value="Hirudin/antistatin"/>
</dbReference>
<gene>
    <name evidence="5" type="ORF">RRG08_012259</name>
</gene>
<proteinExistence type="predicted"/>
<evidence type="ECO:0000259" key="4">
    <source>
        <dbReference type="PROSITE" id="PS51252"/>
    </source>
</evidence>
<evidence type="ECO:0000313" key="6">
    <source>
        <dbReference type="Proteomes" id="UP001283361"/>
    </source>
</evidence>
<accession>A0AAE1BB22</accession>
<organism evidence="5 6">
    <name type="scientific">Elysia crispata</name>
    <name type="common">lettuce slug</name>
    <dbReference type="NCBI Taxonomy" id="231223"/>
    <lineage>
        <taxon>Eukaryota</taxon>
        <taxon>Metazoa</taxon>
        <taxon>Spiralia</taxon>
        <taxon>Lophotrochozoa</taxon>
        <taxon>Mollusca</taxon>
        <taxon>Gastropoda</taxon>
        <taxon>Heterobranchia</taxon>
        <taxon>Euthyneura</taxon>
        <taxon>Panpulmonata</taxon>
        <taxon>Sacoglossa</taxon>
        <taxon>Placobranchoidea</taxon>
        <taxon>Plakobranchidae</taxon>
        <taxon>Elysia</taxon>
    </lineage>
</organism>
<comment type="caution">
    <text evidence="5">The sequence shown here is derived from an EMBL/GenBank/DDBJ whole genome shotgun (WGS) entry which is preliminary data.</text>
</comment>
<evidence type="ECO:0000256" key="2">
    <source>
        <dbReference type="ARBA" id="ARBA00022900"/>
    </source>
</evidence>
<feature type="domain" description="Antistasin-like" evidence="4">
    <location>
        <begin position="99"/>
        <end position="124"/>
    </location>
</feature>
<dbReference type="InterPro" id="IPR004094">
    <property type="entry name" value="Antistasin-like"/>
</dbReference>
<sequence length="203" mass="21813">MDLGLYTLAMVAALCFLKSCEDASLPLIISLAAARSCSAPICARPPPDCHYQADADGCPTCNLICNPASCPPLRCARPCYNGYIKDEKGCNTCNCRSGCYKRACPNDCPHGAYLDSVGCPTCQCKPQPLSCHRDVAPLCTRGVCPNACACKPFCYPSPNDGGVRTGNTVNDFWNLIFASRRALPSGNAISDVPSFFRERKLKI</sequence>
<feature type="domain" description="Antistasin-like" evidence="4">
    <location>
        <begin position="70"/>
        <end position="95"/>
    </location>
</feature>
<dbReference type="EMBL" id="JAWDGP010000216">
    <property type="protein sequence ID" value="KAK3802744.1"/>
    <property type="molecule type" value="Genomic_DNA"/>
</dbReference>
<keyword evidence="3" id="KW-0732">Signal</keyword>
<dbReference type="Proteomes" id="UP001283361">
    <property type="component" value="Unassembled WGS sequence"/>
</dbReference>
<name>A0AAE1BB22_9GAST</name>
<dbReference type="SUPFAM" id="SSF57262">
    <property type="entry name" value="Leech antihemostatic proteins"/>
    <property type="match status" value="2"/>
</dbReference>
<evidence type="ECO:0000256" key="1">
    <source>
        <dbReference type="ARBA" id="ARBA00022690"/>
    </source>
</evidence>
<feature type="chain" id="PRO_5042199288" description="Antistasin-like domain-containing protein" evidence="3">
    <location>
        <begin position="23"/>
        <end position="203"/>
    </location>
</feature>
<dbReference type="Gene3D" id="2.10.22.10">
    <property type="entry name" value="Antistasin, domain 1"/>
    <property type="match status" value="2"/>
</dbReference>
<protein>
    <recommendedName>
        <fullName evidence="4">Antistasin-like domain-containing protein</fullName>
    </recommendedName>
</protein>
<keyword evidence="1" id="KW-0646">Protease inhibitor</keyword>
<evidence type="ECO:0000313" key="5">
    <source>
        <dbReference type="EMBL" id="KAK3802744.1"/>
    </source>
</evidence>
<keyword evidence="6" id="KW-1185">Reference proteome</keyword>
<dbReference type="Pfam" id="PF02822">
    <property type="entry name" value="Antistasin"/>
    <property type="match status" value="2"/>
</dbReference>
<dbReference type="GO" id="GO:0004867">
    <property type="term" value="F:serine-type endopeptidase inhibitor activity"/>
    <property type="evidence" value="ECO:0007669"/>
    <property type="project" value="UniProtKB-KW"/>
</dbReference>
<keyword evidence="2" id="KW-0722">Serine protease inhibitor</keyword>
<feature type="signal peptide" evidence="3">
    <location>
        <begin position="1"/>
        <end position="22"/>
    </location>
</feature>
<dbReference type="AlphaFoldDB" id="A0AAE1BB22"/>
<dbReference type="PROSITE" id="PS51252">
    <property type="entry name" value="ANTISTASIN"/>
    <property type="match status" value="2"/>
</dbReference>